<evidence type="ECO:0000259" key="4">
    <source>
        <dbReference type="PROSITE" id="PS51857"/>
    </source>
</evidence>
<dbReference type="SMART" id="SM00357">
    <property type="entry name" value="CSP"/>
    <property type="match status" value="1"/>
</dbReference>
<dbReference type="EMBL" id="JAJCJK010000004">
    <property type="protein sequence ID" value="MCB6937567.1"/>
    <property type="molecule type" value="Genomic_DNA"/>
</dbReference>
<evidence type="ECO:0000256" key="1">
    <source>
        <dbReference type="ARBA" id="ARBA00004496"/>
    </source>
</evidence>
<reference evidence="5" key="1">
    <citation type="submission" date="2021-10" db="EMBL/GenBank/DDBJ databases">
        <title>Collection of gut derived symbiotic bacterial strains cultured from healthy donors.</title>
        <authorList>
            <person name="Lin H."/>
            <person name="Littmann E."/>
            <person name="Kohout C."/>
            <person name="Pamer E.G."/>
        </authorList>
    </citation>
    <scope>NUCLEOTIDE SEQUENCE</scope>
    <source>
        <strain evidence="5">DFI.9.42</strain>
    </source>
</reference>
<comment type="caution">
    <text evidence="5">The sequence shown here is derived from an EMBL/GenBank/DDBJ whole genome shotgun (WGS) entry which is preliminary data.</text>
</comment>
<dbReference type="PROSITE" id="PS00352">
    <property type="entry name" value="CSD_1"/>
    <property type="match status" value="1"/>
</dbReference>
<evidence type="ECO:0000313" key="6">
    <source>
        <dbReference type="Proteomes" id="UP001197684"/>
    </source>
</evidence>
<name>A0AAW4UE83_9FIRM</name>
<dbReference type="InterPro" id="IPR012156">
    <property type="entry name" value="Cold_shock_CspA"/>
</dbReference>
<dbReference type="GO" id="GO:0010468">
    <property type="term" value="P:regulation of gene expression"/>
    <property type="evidence" value="ECO:0007669"/>
    <property type="project" value="UniProtKB-ARBA"/>
</dbReference>
<feature type="domain" description="CSD" evidence="4">
    <location>
        <begin position="1"/>
        <end position="65"/>
    </location>
</feature>
<dbReference type="InterPro" id="IPR019844">
    <property type="entry name" value="CSD_CS"/>
</dbReference>
<dbReference type="Gene3D" id="6.20.370.130">
    <property type="match status" value="1"/>
</dbReference>
<dbReference type="Proteomes" id="UP001197684">
    <property type="component" value="Unassembled WGS sequence"/>
</dbReference>
<gene>
    <name evidence="5" type="ORF">LIZ56_03955</name>
</gene>
<dbReference type="Pfam" id="PF00313">
    <property type="entry name" value="CSD"/>
    <property type="match status" value="1"/>
</dbReference>
<dbReference type="InterPro" id="IPR002059">
    <property type="entry name" value="CSP_DNA-bd"/>
</dbReference>
<proteinExistence type="predicted"/>
<accession>A0AAW4UE83</accession>
<protein>
    <submittedName>
        <fullName evidence="5">Cold shock domain-containing protein</fullName>
    </submittedName>
</protein>
<dbReference type="SUPFAM" id="SSF50249">
    <property type="entry name" value="Nucleic acid-binding proteins"/>
    <property type="match status" value="1"/>
</dbReference>
<dbReference type="CDD" id="cd04458">
    <property type="entry name" value="CSP_CDS"/>
    <property type="match status" value="1"/>
</dbReference>
<organism evidence="5 6">
    <name type="scientific">Agathobacter rectalis</name>
    <dbReference type="NCBI Taxonomy" id="39491"/>
    <lineage>
        <taxon>Bacteria</taxon>
        <taxon>Bacillati</taxon>
        <taxon>Bacillota</taxon>
        <taxon>Clostridia</taxon>
        <taxon>Lachnospirales</taxon>
        <taxon>Lachnospiraceae</taxon>
        <taxon>Agathobacter</taxon>
    </lineage>
</organism>
<dbReference type="AlphaFoldDB" id="A0AAW4UE83"/>
<dbReference type="GO" id="GO:0005737">
    <property type="term" value="C:cytoplasm"/>
    <property type="evidence" value="ECO:0007669"/>
    <property type="project" value="UniProtKB-SubCell"/>
</dbReference>
<dbReference type="RefSeq" id="WP_147601245.1">
    <property type="nucleotide sequence ID" value="NZ_JAJCJK010000004.1"/>
</dbReference>
<dbReference type="InterPro" id="IPR011129">
    <property type="entry name" value="CSD"/>
</dbReference>
<dbReference type="GO" id="GO:0003676">
    <property type="term" value="F:nucleic acid binding"/>
    <property type="evidence" value="ECO:0007669"/>
    <property type="project" value="InterPro"/>
</dbReference>
<dbReference type="PANTHER" id="PTHR11544">
    <property type="entry name" value="COLD SHOCK DOMAIN CONTAINING PROTEINS"/>
    <property type="match status" value="1"/>
</dbReference>
<dbReference type="InterPro" id="IPR012340">
    <property type="entry name" value="NA-bd_OB-fold"/>
</dbReference>
<evidence type="ECO:0000313" key="5">
    <source>
        <dbReference type="EMBL" id="MCB6937567.1"/>
    </source>
</evidence>
<sequence>MRKGTVKWFNAAKGYGFITGEDGVDVFCHFSALQMDGYKTLVEGQPVEFDVVDGTKGPQASNVTVIQ</sequence>
<keyword evidence="2" id="KW-0963">Cytoplasm</keyword>
<dbReference type="PRINTS" id="PR00050">
    <property type="entry name" value="COLDSHOCK"/>
</dbReference>
<dbReference type="InterPro" id="IPR050181">
    <property type="entry name" value="Cold_shock_domain"/>
</dbReference>
<evidence type="ECO:0000256" key="2">
    <source>
        <dbReference type="ARBA" id="ARBA00022490"/>
    </source>
</evidence>
<dbReference type="FunFam" id="2.40.50.140:FF:000006">
    <property type="entry name" value="Cold shock protein CspC"/>
    <property type="match status" value="1"/>
</dbReference>
<dbReference type="PROSITE" id="PS51857">
    <property type="entry name" value="CSD_2"/>
    <property type="match status" value="1"/>
</dbReference>
<comment type="subcellular location">
    <subcellularLocation>
        <location evidence="1 3">Cytoplasm</location>
    </subcellularLocation>
</comment>
<evidence type="ECO:0000256" key="3">
    <source>
        <dbReference type="RuleBase" id="RU000408"/>
    </source>
</evidence>
<dbReference type="Gene3D" id="2.40.50.140">
    <property type="entry name" value="Nucleic acid-binding proteins"/>
    <property type="match status" value="1"/>
</dbReference>
<dbReference type="PIRSF" id="PIRSF002599">
    <property type="entry name" value="Cold_shock_A"/>
    <property type="match status" value="1"/>
</dbReference>
<dbReference type="GO" id="GO:0051252">
    <property type="term" value="P:regulation of RNA metabolic process"/>
    <property type="evidence" value="ECO:0007669"/>
    <property type="project" value="UniProtKB-ARBA"/>
</dbReference>